<feature type="domain" description="Glucose-methanol-choline oxidoreductase C-terminal" evidence="14">
    <location>
        <begin position="443"/>
        <end position="569"/>
    </location>
</feature>
<dbReference type="Gene3D" id="3.50.50.60">
    <property type="entry name" value="FAD/NAD(P)-binding domain"/>
    <property type="match status" value="2"/>
</dbReference>
<dbReference type="EMBL" id="JABEYC010000566">
    <property type="protein sequence ID" value="KAF4976136.1"/>
    <property type="molecule type" value="Genomic_DNA"/>
</dbReference>
<dbReference type="InterPro" id="IPR007867">
    <property type="entry name" value="GMC_OxRtase_C"/>
</dbReference>
<evidence type="ECO:0000313" key="16">
    <source>
        <dbReference type="Proteomes" id="UP000635477"/>
    </source>
</evidence>
<evidence type="ECO:0000256" key="8">
    <source>
        <dbReference type="ARBA" id="ARBA00022827"/>
    </source>
</evidence>
<dbReference type="AlphaFoldDB" id="A0A8H4UGA0"/>
<comment type="cofactor">
    <cofactor evidence="2">
        <name>FAD</name>
        <dbReference type="ChEBI" id="CHEBI:57692"/>
    </cofactor>
</comment>
<evidence type="ECO:0000256" key="10">
    <source>
        <dbReference type="ARBA" id="ARBA00030508"/>
    </source>
</evidence>
<dbReference type="EC" id="1.1.3.10" evidence="5"/>
<feature type="compositionally biased region" description="Acidic residues" evidence="13">
    <location>
        <begin position="598"/>
        <end position="612"/>
    </location>
</feature>
<proteinExistence type="inferred from homology"/>
<dbReference type="SUPFAM" id="SSF54373">
    <property type="entry name" value="FAD-linked reductases, C-terminal domain"/>
    <property type="match status" value="1"/>
</dbReference>
<comment type="subunit">
    <text evidence="4">Homotetramer.</text>
</comment>
<dbReference type="PANTHER" id="PTHR42784:SF1">
    <property type="entry name" value="PYRANOSE 2-OXIDASE"/>
    <property type="match status" value="1"/>
</dbReference>
<feature type="region of interest" description="Disordered" evidence="13">
    <location>
        <begin position="592"/>
        <end position="612"/>
    </location>
</feature>
<dbReference type="InterPro" id="IPR012814">
    <property type="entry name" value="P2OX"/>
</dbReference>
<protein>
    <recommendedName>
        <fullName evidence="6">Pyranose 2-oxidase</fullName>
        <ecNumber evidence="5">1.1.3.10</ecNumber>
    </recommendedName>
    <alternativeName>
        <fullName evidence="11">FAD-oxidoreductase</fullName>
    </alternativeName>
    <alternativeName>
        <fullName evidence="10">Glucose 2-oxidase</fullName>
    </alternativeName>
    <alternativeName>
        <fullName evidence="12">Pyranose:oxygen 2-oxidoreductase</fullName>
    </alternativeName>
</protein>
<dbReference type="Pfam" id="PF05199">
    <property type="entry name" value="GMC_oxred_C"/>
    <property type="match status" value="1"/>
</dbReference>
<evidence type="ECO:0000256" key="7">
    <source>
        <dbReference type="ARBA" id="ARBA00022630"/>
    </source>
</evidence>
<keyword evidence="7" id="KW-0285">Flavoprotein</keyword>
<gene>
    <name evidence="15" type="ORF">FZEAL_7155</name>
</gene>
<evidence type="ECO:0000256" key="13">
    <source>
        <dbReference type="SAM" id="MobiDB-lite"/>
    </source>
</evidence>
<comment type="caution">
    <text evidence="15">The sequence shown here is derived from an EMBL/GenBank/DDBJ whole genome shotgun (WGS) entry which is preliminary data.</text>
</comment>
<evidence type="ECO:0000256" key="9">
    <source>
        <dbReference type="ARBA" id="ARBA00023002"/>
    </source>
</evidence>
<dbReference type="GO" id="GO:0050233">
    <property type="term" value="F:pyranose oxidase activity"/>
    <property type="evidence" value="ECO:0007669"/>
    <property type="project" value="UniProtKB-EC"/>
</dbReference>
<comment type="catalytic activity">
    <reaction evidence="1">
        <text>D-glucose + O2 = 2-dehydro-D-glucose + H2O2</text>
        <dbReference type="Rhea" id="RHEA:10552"/>
        <dbReference type="ChEBI" id="CHEBI:4167"/>
        <dbReference type="ChEBI" id="CHEBI:15379"/>
        <dbReference type="ChEBI" id="CHEBI:16240"/>
        <dbReference type="ChEBI" id="CHEBI:16609"/>
        <dbReference type="EC" id="1.1.3.10"/>
    </reaction>
</comment>
<keyword evidence="8" id="KW-0274">FAD</keyword>
<evidence type="ECO:0000313" key="15">
    <source>
        <dbReference type="EMBL" id="KAF4976136.1"/>
    </source>
</evidence>
<keyword evidence="16" id="KW-1185">Reference proteome</keyword>
<evidence type="ECO:0000259" key="14">
    <source>
        <dbReference type="Pfam" id="PF05199"/>
    </source>
</evidence>
<evidence type="ECO:0000256" key="5">
    <source>
        <dbReference type="ARBA" id="ARBA00013082"/>
    </source>
</evidence>
<organism evidence="15 16">
    <name type="scientific">Fusarium zealandicum</name>
    <dbReference type="NCBI Taxonomy" id="1053134"/>
    <lineage>
        <taxon>Eukaryota</taxon>
        <taxon>Fungi</taxon>
        <taxon>Dikarya</taxon>
        <taxon>Ascomycota</taxon>
        <taxon>Pezizomycotina</taxon>
        <taxon>Sordariomycetes</taxon>
        <taxon>Hypocreomycetidae</taxon>
        <taxon>Hypocreales</taxon>
        <taxon>Nectriaceae</taxon>
        <taxon>Fusarium</taxon>
        <taxon>Fusarium staphyleae species complex</taxon>
    </lineage>
</organism>
<dbReference type="SUPFAM" id="SSF51905">
    <property type="entry name" value="FAD/NAD(P)-binding domain"/>
    <property type="match status" value="1"/>
</dbReference>
<dbReference type="PANTHER" id="PTHR42784">
    <property type="entry name" value="PYRANOSE 2-OXIDASE"/>
    <property type="match status" value="1"/>
</dbReference>
<dbReference type="OrthoDB" id="269227at2759"/>
<sequence length="612" mass="68222">MSPTTIDCDVLIIGSGPIGATFARQILKPYGEGVNSGDLPPRIIMVEAGAQESKVPGEHKKNAVYYQKDIDAFVHVIHGSLHPTSVPTQTNRNLTLPPVAWSLRTEQTFNGQNKNQDPYKNLDANAVTRAVGGMGTHWTCSTPRQHEIERSKIFDDQEWSELYDKAEGLIGTSETVLKDSIRQRLVLETLGKDFKSRGLKALPLAAKKVENKNLITWSSAATVLGDLAHLNTDQLRPVFTILDQHLCKKLNVVKDEENEEHGNGKGTVRSATLEDLSAPGDRDAKIITAKYFIAGRQVSQNSRFVSAAPQVGMLGPSLTRPQAWHYTALTGISQGFNLTEQPMCFCQVVLKDELIQRLQNDKWGKDCDRHRRKHPDDILRIPYDDLDPQVTLPFSPDYPWHTQIHRDAFSYGAISPAIDKRTIVDLRYFMLMQPQDKNTKEPNRVSFEDSITDAYGMPQPTFDFKLSDKDRSRSHKMMEDMQNVAGKLGGYLPGSEPQFLAPGLALHPCGTTTAAKKDNERVTETAMKDTSCCNEFSRIWDTTNLYVGGLNVIPGPNASNPTLTAMCFAIKSAEDIRRRLGVTTKKQRISVKMVQTGEDQEAEAEETDPDDE</sequence>
<evidence type="ECO:0000256" key="3">
    <source>
        <dbReference type="ARBA" id="ARBA00010790"/>
    </source>
</evidence>
<evidence type="ECO:0000256" key="6">
    <source>
        <dbReference type="ARBA" id="ARBA00016408"/>
    </source>
</evidence>
<accession>A0A8H4UGA0</accession>
<dbReference type="NCBIfam" id="TIGR02462">
    <property type="entry name" value="pyranose_ox"/>
    <property type="match status" value="1"/>
</dbReference>
<dbReference type="GO" id="GO:0050660">
    <property type="term" value="F:flavin adenine dinucleotide binding"/>
    <property type="evidence" value="ECO:0007669"/>
    <property type="project" value="InterPro"/>
</dbReference>
<evidence type="ECO:0000256" key="11">
    <source>
        <dbReference type="ARBA" id="ARBA00031159"/>
    </source>
</evidence>
<dbReference type="InterPro" id="IPR036188">
    <property type="entry name" value="FAD/NAD-bd_sf"/>
</dbReference>
<reference evidence="15" key="1">
    <citation type="journal article" date="2020" name="BMC Genomics">
        <title>Correction to: Identification and distribution of gene clusters required for synthesis of sphingolipid metabolism inhibitors in diverse species of the filamentous fungus Fusarium.</title>
        <authorList>
            <person name="Kim H.S."/>
            <person name="Lohmar J.M."/>
            <person name="Busman M."/>
            <person name="Brown D.W."/>
            <person name="Naumann T.A."/>
            <person name="Divon H.H."/>
            <person name="Lysoe E."/>
            <person name="Uhlig S."/>
            <person name="Proctor R.H."/>
        </authorList>
    </citation>
    <scope>NUCLEOTIDE SEQUENCE</scope>
    <source>
        <strain evidence="15">NRRL 22465</strain>
    </source>
</reference>
<comment type="similarity">
    <text evidence="3">Belongs to the GMC oxidoreductase family.</text>
</comment>
<reference evidence="15" key="2">
    <citation type="submission" date="2020-05" db="EMBL/GenBank/DDBJ databases">
        <authorList>
            <person name="Kim H.-S."/>
            <person name="Proctor R.H."/>
            <person name="Brown D.W."/>
        </authorList>
    </citation>
    <scope>NUCLEOTIDE SEQUENCE</scope>
    <source>
        <strain evidence="15">NRRL 22465</strain>
    </source>
</reference>
<name>A0A8H4UGA0_9HYPO</name>
<keyword evidence="9" id="KW-0560">Oxidoreductase</keyword>
<dbReference type="Proteomes" id="UP000635477">
    <property type="component" value="Unassembled WGS sequence"/>
</dbReference>
<dbReference type="InterPro" id="IPR051473">
    <property type="entry name" value="P2Ox-like"/>
</dbReference>
<evidence type="ECO:0000256" key="12">
    <source>
        <dbReference type="ARBA" id="ARBA00031330"/>
    </source>
</evidence>
<evidence type="ECO:0000256" key="1">
    <source>
        <dbReference type="ARBA" id="ARBA00000827"/>
    </source>
</evidence>
<evidence type="ECO:0000256" key="4">
    <source>
        <dbReference type="ARBA" id="ARBA00011881"/>
    </source>
</evidence>
<evidence type="ECO:0000256" key="2">
    <source>
        <dbReference type="ARBA" id="ARBA00001974"/>
    </source>
</evidence>